<name>A0A2H3DI83_ARMGA</name>
<dbReference type="AlphaFoldDB" id="A0A2H3DI83"/>
<proteinExistence type="predicted"/>
<dbReference type="EMBL" id="KZ293656">
    <property type="protein sequence ID" value="PBK93544.1"/>
    <property type="molecule type" value="Genomic_DNA"/>
</dbReference>
<accession>A0A2H3DI83</accession>
<evidence type="ECO:0000313" key="2">
    <source>
        <dbReference type="Proteomes" id="UP000217790"/>
    </source>
</evidence>
<sequence>MMVILGNTRREQRDFEGKGPYNLCQSRLIVEGDIRLTPSNCTYQDSCHSIQDEFAAKPFQPQEVLLHPSLECIPCQYSWFKGNDNALQRSHLIGCQTDIQPYPQILPFQSRMFFLKYRQTQHDLKGDGTNRAVFIHQCCAGRATVTEVTTVTEPWPSLS</sequence>
<protein>
    <submittedName>
        <fullName evidence="1">Uncharacterized protein</fullName>
    </submittedName>
</protein>
<gene>
    <name evidence="1" type="ORF">ARMGADRAFT_127517</name>
</gene>
<keyword evidence="2" id="KW-1185">Reference proteome</keyword>
<dbReference type="Proteomes" id="UP000217790">
    <property type="component" value="Unassembled WGS sequence"/>
</dbReference>
<dbReference type="InParanoid" id="A0A2H3DI83"/>
<organism evidence="1 2">
    <name type="scientific">Armillaria gallica</name>
    <name type="common">Bulbous honey fungus</name>
    <name type="synonym">Armillaria bulbosa</name>
    <dbReference type="NCBI Taxonomy" id="47427"/>
    <lineage>
        <taxon>Eukaryota</taxon>
        <taxon>Fungi</taxon>
        <taxon>Dikarya</taxon>
        <taxon>Basidiomycota</taxon>
        <taxon>Agaricomycotina</taxon>
        <taxon>Agaricomycetes</taxon>
        <taxon>Agaricomycetidae</taxon>
        <taxon>Agaricales</taxon>
        <taxon>Marasmiineae</taxon>
        <taxon>Physalacriaceae</taxon>
        <taxon>Armillaria</taxon>
    </lineage>
</organism>
<evidence type="ECO:0000313" key="1">
    <source>
        <dbReference type="EMBL" id="PBK93544.1"/>
    </source>
</evidence>
<reference evidence="2" key="1">
    <citation type="journal article" date="2017" name="Nat. Ecol. Evol.">
        <title>Genome expansion and lineage-specific genetic innovations in the forest pathogenic fungi Armillaria.</title>
        <authorList>
            <person name="Sipos G."/>
            <person name="Prasanna A.N."/>
            <person name="Walter M.C."/>
            <person name="O'Connor E."/>
            <person name="Balint B."/>
            <person name="Krizsan K."/>
            <person name="Kiss B."/>
            <person name="Hess J."/>
            <person name="Varga T."/>
            <person name="Slot J."/>
            <person name="Riley R."/>
            <person name="Boka B."/>
            <person name="Rigling D."/>
            <person name="Barry K."/>
            <person name="Lee J."/>
            <person name="Mihaltcheva S."/>
            <person name="LaButti K."/>
            <person name="Lipzen A."/>
            <person name="Waldron R."/>
            <person name="Moloney N.M."/>
            <person name="Sperisen C."/>
            <person name="Kredics L."/>
            <person name="Vagvoelgyi C."/>
            <person name="Patrignani A."/>
            <person name="Fitzpatrick D."/>
            <person name="Nagy I."/>
            <person name="Doyle S."/>
            <person name="Anderson J.B."/>
            <person name="Grigoriev I.V."/>
            <person name="Gueldener U."/>
            <person name="Muensterkoetter M."/>
            <person name="Nagy L.G."/>
        </authorList>
    </citation>
    <scope>NUCLEOTIDE SEQUENCE [LARGE SCALE GENOMIC DNA]</scope>
    <source>
        <strain evidence="2">Ar21-2</strain>
    </source>
</reference>